<feature type="compositionally biased region" description="Low complexity" evidence="4">
    <location>
        <begin position="793"/>
        <end position="807"/>
    </location>
</feature>
<feature type="compositionally biased region" description="Polar residues" evidence="4">
    <location>
        <begin position="279"/>
        <end position="292"/>
    </location>
</feature>
<name>A0AAJ0BD70_9PEZI</name>
<feature type="compositionally biased region" description="Polar residues" evidence="4">
    <location>
        <begin position="79"/>
        <end position="97"/>
    </location>
</feature>
<evidence type="ECO:0000313" key="6">
    <source>
        <dbReference type="EMBL" id="KAK1756106.1"/>
    </source>
</evidence>
<dbReference type="GO" id="GO:0003730">
    <property type="term" value="F:mRNA 3'-UTR binding"/>
    <property type="evidence" value="ECO:0007669"/>
    <property type="project" value="TreeGrafter"/>
</dbReference>
<dbReference type="GO" id="GO:0000288">
    <property type="term" value="P:nuclear-transcribed mRNA catabolic process, deadenylation-dependent decay"/>
    <property type="evidence" value="ECO:0007669"/>
    <property type="project" value="TreeGrafter"/>
</dbReference>
<dbReference type="InterPro" id="IPR011989">
    <property type="entry name" value="ARM-like"/>
</dbReference>
<dbReference type="PROSITE" id="PS50302">
    <property type="entry name" value="PUM"/>
    <property type="match status" value="7"/>
</dbReference>
<feature type="compositionally biased region" description="Low complexity" evidence="4">
    <location>
        <begin position="57"/>
        <end position="67"/>
    </location>
</feature>
<accession>A0AAJ0BD70</accession>
<organism evidence="6 7">
    <name type="scientific">Echria macrotheca</name>
    <dbReference type="NCBI Taxonomy" id="438768"/>
    <lineage>
        <taxon>Eukaryota</taxon>
        <taxon>Fungi</taxon>
        <taxon>Dikarya</taxon>
        <taxon>Ascomycota</taxon>
        <taxon>Pezizomycotina</taxon>
        <taxon>Sordariomycetes</taxon>
        <taxon>Sordariomycetidae</taxon>
        <taxon>Sordariales</taxon>
        <taxon>Schizotheciaceae</taxon>
        <taxon>Echria</taxon>
    </lineage>
</organism>
<feature type="repeat" description="Pumilio" evidence="3">
    <location>
        <begin position="612"/>
        <end position="647"/>
    </location>
</feature>
<feature type="repeat" description="Pumilio" evidence="3">
    <location>
        <begin position="504"/>
        <end position="539"/>
    </location>
</feature>
<feature type="repeat" description="Pumilio" evidence="3">
    <location>
        <begin position="576"/>
        <end position="611"/>
    </location>
</feature>
<gene>
    <name evidence="6" type="ORF">QBC47DRAFT_379108</name>
</gene>
<dbReference type="AlphaFoldDB" id="A0AAJ0BD70"/>
<dbReference type="Pfam" id="PF00806">
    <property type="entry name" value="PUF"/>
    <property type="match status" value="8"/>
</dbReference>
<dbReference type="SUPFAM" id="SSF48371">
    <property type="entry name" value="ARM repeat"/>
    <property type="match status" value="1"/>
</dbReference>
<sequence>MANGTDKNSQPLTNSFPTTSSWQTSATIWQNNAVGSFNKPRDVAGAKDSSEAFPKISSGSSALAASSEPEGWANGARAWNNTESTLNRNTSGNTSPNRARIEAPIRDLNNDPYYITGLSHIQPAIGQRAQARPKTGTASDAPAGSFNVSQLNTDYGAESGDGSPYSPLNFGTESNGANGYSTAKRPSQDISYARDPLMPTSSHSETDLHTHGSAFGDLAFAGQTHSQRPSVSSFSQASRMFNGLGQLDRDVENFVTAPGLNDGPATITNGMGNLSFGNGQAQSPFNPMSQPWATGGPALSEFPRDTYGNSASFERRGSAAERGSPAGSTYRQTLRSPTNSYTGTPQQPSDAWARPASRDPRNVPELDRRPHNQSFIPQPSGYYGNPYQSNGFSPYAAQYYDPYPQSLRGHVPMAPGYVLPMHPYMPGSGIPPLRPGRDQDPVRAMASPLLTEFKTNYNKASKKWELRAIFGHIVEFSGDQAGSRLIQEKLETANSDDKDHVFREIEPNALQLMKDLFGNYVIQKLFEHGNQVQKKILAGVMKGKVVDLSVQMYACRVVQKALEHVLVEQQAELVKELEPEILKVLKDQNGNHVVQKIIELVPRQHIDFIMNCFKGRVSELSSHSFGCRVIQRALEKGTEADKAAMMSELHSCITMLITDQFGNYVAQHVIAHGTVEDRDRVIDVVTNELVHYSKHKFASNVVEACIAMGTPTQVHRIREILSQSVDDANGTLPVLVRDSYGNYVIQKLLKQLNMTDREAGVEFAERLRPIVVAAKKTNSGRQIAQIMQLLDDTLSAPPSTSNPTSPTLRVDVESTVPTPPVLTMGHNSPSSSPPSTNDGAIGDVGGAPLHPTKPAENGRLEA</sequence>
<comment type="caution">
    <text evidence="6">The sequence shown here is derived from an EMBL/GenBank/DDBJ whole genome shotgun (WGS) entry which is preliminary data.</text>
</comment>
<evidence type="ECO:0000256" key="1">
    <source>
        <dbReference type="ARBA" id="ARBA00022737"/>
    </source>
</evidence>
<dbReference type="InterPro" id="IPR016024">
    <property type="entry name" value="ARM-type_fold"/>
</dbReference>
<comment type="function">
    <text evidence="2">RNA-binding nucleolar protein required for pre-rRNA processing. Involved in production of 18S rRNA and assembly of small ribosomal subunit.</text>
</comment>
<feature type="region of interest" description="Disordered" evidence="4">
    <location>
        <begin position="1"/>
        <end position="102"/>
    </location>
</feature>
<dbReference type="EMBL" id="MU839832">
    <property type="protein sequence ID" value="KAK1756106.1"/>
    <property type="molecule type" value="Genomic_DNA"/>
</dbReference>
<evidence type="ECO:0000313" key="7">
    <source>
        <dbReference type="Proteomes" id="UP001239445"/>
    </source>
</evidence>
<evidence type="ECO:0000256" key="2">
    <source>
        <dbReference type="ARBA" id="ARBA00024893"/>
    </source>
</evidence>
<feature type="compositionally biased region" description="Polar residues" evidence="4">
    <location>
        <begin position="326"/>
        <end position="349"/>
    </location>
</feature>
<feature type="repeat" description="Pumilio" evidence="3">
    <location>
        <begin position="468"/>
        <end position="503"/>
    </location>
</feature>
<dbReference type="PANTHER" id="PTHR12537:SF12">
    <property type="entry name" value="MATERNAL PROTEIN PUMILIO"/>
    <property type="match status" value="1"/>
</dbReference>
<feature type="region of interest" description="Disordered" evidence="4">
    <location>
        <begin position="130"/>
        <end position="161"/>
    </location>
</feature>
<dbReference type="CDD" id="cd07920">
    <property type="entry name" value="Pumilio"/>
    <property type="match status" value="1"/>
</dbReference>
<dbReference type="InterPro" id="IPR001313">
    <property type="entry name" value="Pumilio_RNA-bd_rpt"/>
</dbReference>
<reference evidence="6" key="1">
    <citation type="submission" date="2023-06" db="EMBL/GenBank/DDBJ databases">
        <title>Genome-scale phylogeny and comparative genomics of the fungal order Sordariales.</title>
        <authorList>
            <consortium name="Lawrence Berkeley National Laboratory"/>
            <person name="Hensen N."/>
            <person name="Bonometti L."/>
            <person name="Westerberg I."/>
            <person name="Brannstrom I.O."/>
            <person name="Guillou S."/>
            <person name="Cros-Aarteil S."/>
            <person name="Calhoun S."/>
            <person name="Haridas S."/>
            <person name="Kuo A."/>
            <person name="Mondo S."/>
            <person name="Pangilinan J."/>
            <person name="Riley R."/>
            <person name="Labutti K."/>
            <person name="Andreopoulos B."/>
            <person name="Lipzen A."/>
            <person name="Chen C."/>
            <person name="Yanf M."/>
            <person name="Daum C."/>
            <person name="Ng V."/>
            <person name="Clum A."/>
            <person name="Steindorff A."/>
            <person name="Ohm R."/>
            <person name="Martin F."/>
            <person name="Silar P."/>
            <person name="Natvig D."/>
            <person name="Lalanne C."/>
            <person name="Gautier V."/>
            <person name="Ament-Velasquez S.L."/>
            <person name="Kruys A."/>
            <person name="Hutchinson M.I."/>
            <person name="Powell A.J."/>
            <person name="Barry K."/>
            <person name="Miller A.N."/>
            <person name="Grigoriev I.V."/>
            <person name="Debuchy R."/>
            <person name="Gladieux P."/>
            <person name="Thoren M.H."/>
            <person name="Johannesson H."/>
        </authorList>
    </citation>
    <scope>NUCLEOTIDE SEQUENCE</scope>
    <source>
        <strain evidence="6">PSN4</strain>
    </source>
</reference>
<dbReference type="PANTHER" id="PTHR12537">
    <property type="entry name" value="RNA BINDING PROTEIN PUMILIO-RELATED"/>
    <property type="match status" value="1"/>
</dbReference>
<evidence type="ECO:0000256" key="3">
    <source>
        <dbReference type="PROSITE-ProRule" id="PRU00317"/>
    </source>
</evidence>
<dbReference type="Proteomes" id="UP001239445">
    <property type="component" value="Unassembled WGS sequence"/>
</dbReference>
<dbReference type="SMART" id="SM00025">
    <property type="entry name" value="Pumilio"/>
    <property type="match status" value="8"/>
</dbReference>
<dbReference type="GO" id="GO:0005737">
    <property type="term" value="C:cytoplasm"/>
    <property type="evidence" value="ECO:0007669"/>
    <property type="project" value="TreeGrafter"/>
</dbReference>
<protein>
    <submittedName>
        <fullName evidence="6">Pumilio domain-protein</fullName>
    </submittedName>
</protein>
<dbReference type="PROSITE" id="PS50303">
    <property type="entry name" value="PUM_HD"/>
    <property type="match status" value="1"/>
</dbReference>
<keyword evidence="1" id="KW-0677">Repeat</keyword>
<feature type="repeat" description="Pumilio" evidence="3">
    <location>
        <begin position="727"/>
        <end position="762"/>
    </location>
</feature>
<dbReference type="InterPro" id="IPR033712">
    <property type="entry name" value="Pumilio_RNA-bd"/>
</dbReference>
<feature type="region of interest" description="Disordered" evidence="4">
    <location>
        <begin position="793"/>
        <end position="862"/>
    </location>
</feature>
<feature type="compositionally biased region" description="Basic and acidic residues" evidence="4">
    <location>
        <begin position="39"/>
        <end position="50"/>
    </location>
</feature>
<dbReference type="Gene3D" id="1.25.10.10">
    <property type="entry name" value="Leucine-rich Repeat Variant"/>
    <property type="match status" value="1"/>
</dbReference>
<evidence type="ECO:0000259" key="5">
    <source>
        <dbReference type="PROSITE" id="PS50303"/>
    </source>
</evidence>
<feature type="compositionally biased region" description="Basic and acidic residues" evidence="4">
    <location>
        <begin position="356"/>
        <end position="370"/>
    </location>
</feature>
<feature type="repeat" description="Pumilio" evidence="3">
    <location>
        <begin position="648"/>
        <end position="683"/>
    </location>
</feature>
<dbReference type="InterPro" id="IPR033133">
    <property type="entry name" value="PUM-HD"/>
</dbReference>
<keyword evidence="7" id="KW-1185">Reference proteome</keyword>
<proteinExistence type="predicted"/>
<feature type="domain" description="PUM-HD" evidence="5">
    <location>
        <begin position="445"/>
        <end position="791"/>
    </location>
</feature>
<feature type="region of interest" description="Disordered" evidence="4">
    <location>
        <begin position="279"/>
        <end position="383"/>
    </location>
</feature>
<evidence type="ECO:0000256" key="4">
    <source>
        <dbReference type="SAM" id="MobiDB-lite"/>
    </source>
</evidence>
<feature type="compositionally biased region" description="Polar residues" evidence="4">
    <location>
        <begin position="1"/>
        <end position="35"/>
    </location>
</feature>
<feature type="repeat" description="Pumilio" evidence="3">
    <location>
        <begin position="540"/>
        <end position="575"/>
    </location>
</feature>